<dbReference type="AlphaFoldDB" id="A0A427BAM7"/>
<dbReference type="EMBL" id="AMZH03000099">
    <property type="protein sequence ID" value="RRT85541.1"/>
    <property type="molecule type" value="Genomic_DNA"/>
</dbReference>
<evidence type="ECO:0000313" key="1">
    <source>
        <dbReference type="EMBL" id="RRT85541.1"/>
    </source>
</evidence>
<comment type="caution">
    <text evidence="1">The sequence shown here is derived from an EMBL/GenBank/DDBJ whole genome shotgun (WGS) entry which is preliminary data.</text>
</comment>
<accession>A0A427BAM7</accession>
<proteinExistence type="predicted"/>
<evidence type="ECO:0000313" key="2">
    <source>
        <dbReference type="Proteomes" id="UP000287651"/>
    </source>
</evidence>
<sequence>MAMAALQREAREVATLEQRWQQEIAVVEASSVLQALMLAAAKGKKGDGSAKMVATGKKQHWDRWQLSLLQDLGGEVVAKIDSGIAARTSRIIALISGDRNLKVSIEDTQSL</sequence>
<gene>
    <name evidence="1" type="ORF">B296_00004170</name>
</gene>
<organism evidence="1 2">
    <name type="scientific">Ensete ventricosum</name>
    <name type="common">Abyssinian banana</name>
    <name type="synonym">Musa ensete</name>
    <dbReference type="NCBI Taxonomy" id="4639"/>
    <lineage>
        <taxon>Eukaryota</taxon>
        <taxon>Viridiplantae</taxon>
        <taxon>Streptophyta</taxon>
        <taxon>Embryophyta</taxon>
        <taxon>Tracheophyta</taxon>
        <taxon>Spermatophyta</taxon>
        <taxon>Magnoliopsida</taxon>
        <taxon>Liliopsida</taxon>
        <taxon>Zingiberales</taxon>
        <taxon>Musaceae</taxon>
        <taxon>Ensete</taxon>
    </lineage>
</organism>
<dbReference type="Proteomes" id="UP000287651">
    <property type="component" value="Unassembled WGS sequence"/>
</dbReference>
<name>A0A427BAM7_ENSVE</name>
<protein>
    <submittedName>
        <fullName evidence="1">Uncharacterized protein</fullName>
    </submittedName>
</protein>
<reference evidence="1 2" key="1">
    <citation type="journal article" date="2014" name="Agronomy (Basel)">
        <title>A Draft Genome Sequence for Ensete ventricosum, the Drought-Tolerant Tree Against Hunger.</title>
        <authorList>
            <person name="Harrison J."/>
            <person name="Moore K.A."/>
            <person name="Paszkiewicz K."/>
            <person name="Jones T."/>
            <person name="Grant M."/>
            <person name="Ambacheew D."/>
            <person name="Muzemil S."/>
            <person name="Studholme D.J."/>
        </authorList>
    </citation>
    <scope>NUCLEOTIDE SEQUENCE [LARGE SCALE GENOMIC DNA]</scope>
</reference>